<accession>A0ABZ3DWX2</accession>
<name>A0ABZ3DWX2_9BURK</name>
<reference evidence="1 2" key="1">
    <citation type="submission" date="2022-10" db="EMBL/GenBank/DDBJ databases">
        <title>Genomic of Burkholderia cepacia PN-1.</title>
        <authorList>
            <person name="Yang Y."/>
            <person name="Guan H."/>
            <person name="Huang J."/>
        </authorList>
    </citation>
    <scope>NUCLEOTIDE SEQUENCE [LARGE SCALE GENOMIC DNA]</scope>
    <source>
        <strain evidence="1 2">PN-1</strain>
    </source>
</reference>
<sequence length="69" mass="7688">MPSPLHDGNYRAICRERTVLAAKAMGHGEVFPYAEMIVKDGWATFTRDGVEVWNCSARYAAAHFDIQSA</sequence>
<dbReference type="Proteomes" id="UP001448498">
    <property type="component" value="Chromosome 2"/>
</dbReference>
<proteinExistence type="predicted"/>
<keyword evidence="2" id="KW-1185">Reference proteome</keyword>
<dbReference type="EMBL" id="CP109823">
    <property type="protein sequence ID" value="XAE53676.1"/>
    <property type="molecule type" value="Genomic_DNA"/>
</dbReference>
<protein>
    <submittedName>
        <fullName evidence="1">Uncharacterized protein</fullName>
    </submittedName>
</protein>
<gene>
    <name evidence="1" type="ORF">OHZ10_34150</name>
</gene>
<evidence type="ECO:0000313" key="1">
    <source>
        <dbReference type="EMBL" id="XAE53676.1"/>
    </source>
</evidence>
<evidence type="ECO:0000313" key="2">
    <source>
        <dbReference type="Proteomes" id="UP001448498"/>
    </source>
</evidence>
<organism evidence="1 2">
    <name type="scientific">Burkholderia arboris</name>
    <dbReference type="NCBI Taxonomy" id="488730"/>
    <lineage>
        <taxon>Bacteria</taxon>
        <taxon>Pseudomonadati</taxon>
        <taxon>Pseudomonadota</taxon>
        <taxon>Betaproteobacteria</taxon>
        <taxon>Burkholderiales</taxon>
        <taxon>Burkholderiaceae</taxon>
        <taxon>Burkholderia</taxon>
        <taxon>Burkholderia cepacia complex</taxon>
    </lineage>
</organism>